<accession>A0ABN7WNP0</accession>
<dbReference type="Proteomes" id="UP000789901">
    <property type="component" value="Unassembled WGS sequence"/>
</dbReference>
<organism evidence="1 2">
    <name type="scientific">Gigaspora margarita</name>
    <dbReference type="NCBI Taxonomy" id="4874"/>
    <lineage>
        <taxon>Eukaryota</taxon>
        <taxon>Fungi</taxon>
        <taxon>Fungi incertae sedis</taxon>
        <taxon>Mucoromycota</taxon>
        <taxon>Glomeromycotina</taxon>
        <taxon>Glomeromycetes</taxon>
        <taxon>Diversisporales</taxon>
        <taxon>Gigasporaceae</taxon>
        <taxon>Gigaspora</taxon>
    </lineage>
</organism>
<evidence type="ECO:0000313" key="2">
    <source>
        <dbReference type="Proteomes" id="UP000789901"/>
    </source>
</evidence>
<gene>
    <name evidence="1" type="ORF">GMARGA_LOCUS33250</name>
</gene>
<comment type="caution">
    <text evidence="1">The sequence shown here is derived from an EMBL/GenBank/DDBJ whole genome shotgun (WGS) entry which is preliminary data.</text>
</comment>
<dbReference type="EMBL" id="CAJVQB010054549">
    <property type="protein sequence ID" value="CAG8836879.1"/>
    <property type="molecule type" value="Genomic_DNA"/>
</dbReference>
<keyword evidence="2" id="KW-1185">Reference proteome</keyword>
<sequence>TINDQNASSTKDKKSIIIDSTPEPIYSSTQLRKDIVDDNLASSIEFIEMIHKENIALTISYERKNEQGLIQEITAGDSQDDAFPSPQDYVSISPKYATEILLTPD</sequence>
<feature type="non-terminal residue" evidence="1">
    <location>
        <position position="1"/>
    </location>
</feature>
<evidence type="ECO:0000313" key="1">
    <source>
        <dbReference type="EMBL" id="CAG8836879.1"/>
    </source>
</evidence>
<name>A0ABN7WNP0_GIGMA</name>
<reference evidence="1 2" key="1">
    <citation type="submission" date="2021-06" db="EMBL/GenBank/DDBJ databases">
        <authorList>
            <person name="Kallberg Y."/>
            <person name="Tangrot J."/>
            <person name="Rosling A."/>
        </authorList>
    </citation>
    <scope>NUCLEOTIDE SEQUENCE [LARGE SCALE GENOMIC DNA]</scope>
    <source>
        <strain evidence="1 2">120-4 pot B 10/14</strain>
    </source>
</reference>
<protein>
    <submittedName>
        <fullName evidence="1">31015_t:CDS:1</fullName>
    </submittedName>
</protein>
<proteinExistence type="predicted"/>